<keyword evidence="1" id="KW-0732">Signal</keyword>
<organism evidence="3 4">
    <name type="scientific">Roseivirga spongicola</name>
    <dbReference type="NCBI Taxonomy" id="333140"/>
    <lineage>
        <taxon>Bacteria</taxon>
        <taxon>Pseudomonadati</taxon>
        <taxon>Bacteroidota</taxon>
        <taxon>Cytophagia</taxon>
        <taxon>Cytophagales</taxon>
        <taxon>Roseivirgaceae</taxon>
        <taxon>Roseivirga</taxon>
    </lineage>
</organism>
<dbReference type="STRING" id="333140.AWW68_06530"/>
<dbReference type="GO" id="GO:0070291">
    <property type="term" value="P:N-acylethanolamine metabolic process"/>
    <property type="evidence" value="ECO:0007669"/>
    <property type="project" value="TreeGrafter"/>
</dbReference>
<dbReference type="PANTHER" id="PTHR46320">
    <property type="entry name" value="GLYCEROPHOSPHODIESTER PHOSPHODIESTERASE 1"/>
    <property type="match status" value="1"/>
</dbReference>
<dbReference type="InterPro" id="IPR030395">
    <property type="entry name" value="GP_PDE_dom"/>
</dbReference>
<reference evidence="3 4" key="1">
    <citation type="submission" date="2016-01" db="EMBL/GenBank/DDBJ databases">
        <title>Genome sequencing of Roseivirga spongicola UST030701-084.</title>
        <authorList>
            <person name="Selvaratnam C."/>
            <person name="Thevarajoo S."/>
            <person name="Goh K.M."/>
            <person name="Ee R."/>
            <person name="Chan K.-G."/>
            <person name="Chong C.S."/>
        </authorList>
    </citation>
    <scope>NUCLEOTIDE SEQUENCE [LARGE SCALE GENOMIC DNA]</scope>
    <source>
        <strain evidence="3 4">UST030701-084</strain>
    </source>
</reference>
<dbReference type="GO" id="GO:0008889">
    <property type="term" value="F:glycerophosphodiester phosphodiesterase activity"/>
    <property type="evidence" value="ECO:0007669"/>
    <property type="project" value="TreeGrafter"/>
</dbReference>
<name>A0A150XI68_9BACT</name>
<evidence type="ECO:0000313" key="3">
    <source>
        <dbReference type="EMBL" id="KYG78419.1"/>
    </source>
</evidence>
<dbReference type="Pfam" id="PF03009">
    <property type="entry name" value="GDPD"/>
    <property type="match status" value="1"/>
</dbReference>
<dbReference type="RefSeq" id="WP_068218159.1">
    <property type="nucleotide sequence ID" value="NZ_CP139724.1"/>
</dbReference>
<feature type="signal peptide" evidence="1">
    <location>
        <begin position="1"/>
        <end position="18"/>
    </location>
</feature>
<dbReference type="EMBL" id="LRPC01000001">
    <property type="protein sequence ID" value="KYG78419.1"/>
    <property type="molecule type" value="Genomic_DNA"/>
</dbReference>
<evidence type="ECO:0000259" key="2">
    <source>
        <dbReference type="PROSITE" id="PS51704"/>
    </source>
</evidence>
<protein>
    <recommendedName>
        <fullName evidence="2">GP-PDE domain-containing protein</fullName>
    </recommendedName>
</protein>
<evidence type="ECO:0000313" key="4">
    <source>
        <dbReference type="Proteomes" id="UP000075606"/>
    </source>
</evidence>
<dbReference type="SUPFAM" id="SSF51695">
    <property type="entry name" value="PLC-like phosphodiesterases"/>
    <property type="match status" value="1"/>
</dbReference>
<gene>
    <name evidence="3" type="ORF">AWW68_06530</name>
</gene>
<dbReference type="Gene3D" id="3.20.20.190">
    <property type="entry name" value="Phosphatidylinositol (PI) phosphodiesterase"/>
    <property type="match status" value="1"/>
</dbReference>
<dbReference type="Proteomes" id="UP000075606">
    <property type="component" value="Unassembled WGS sequence"/>
</dbReference>
<dbReference type="GO" id="GO:0005886">
    <property type="term" value="C:plasma membrane"/>
    <property type="evidence" value="ECO:0007669"/>
    <property type="project" value="TreeGrafter"/>
</dbReference>
<dbReference type="InterPro" id="IPR017946">
    <property type="entry name" value="PLC-like_Pdiesterase_TIM-brl"/>
</dbReference>
<feature type="chain" id="PRO_5007574799" description="GP-PDE domain-containing protein" evidence="1">
    <location>
        <begin position="19"/>
        <end position="315"/>
    </location>
</feature>
<dbReference type="OrthoDB" id="384721at2"/>
<dbReference type="AlphaFoldDB" id="A0A150XI68"/>
<comment type="caution">
    <text evidence="3">The sequence shown here is derived from an EMBL/GenBank/DDBJ whole genome shotgun (WGS) entry which is preliminary data.</text>
</comment>
<sequence>MKRFSSLMALAIFLSAIAACTPQSSDSKANTSDVEKGIRIANGAGPEFFTWSPDRVPLISAHRGGPYPGYPENAIATFQHISDQIPTIIECDIAMTKDSVLVMMHDYTLDRTTTGEGKVMEVTYDELEKMKLVDNEGSTTTLDIPTLDDVLKWADGRAVLTLDVKRGVPFEKVVAAVQAHNAQDYAAIITYNARDAAKVNQLDGSLMISVGIGSQEAYEAHSNLGVPDNRMIAFVGVSEPEASLYNFLHEKGIYCILGVLGNLDRKAIAQGDSTYLGYIQRGADILATDRPLEAFEAIQPLIKTTSTKQEYFYGY</sequence>
<dbReference type="PROSITE" id="PS51704">
    <property type="entry name" value="GP_PDE"/>
    <property type="match status" value="1"/>
</dbReference>
<evidence type="ECO:0000256" key="1">
    <source>
        <dbReference type="SAM" id="SignalP"/>
    </source>
</evidence>
<dbReference type="PROSITE" id="PS51257">
    <property type="entry name" value="PROKAR_LIPOPROTEIN"/>
    <property type="match status" value="1"/>
</dbReference>
<keyword evidence="4" id="KW-1185">Reference proteome</keyword>
<dbReference type="CDD" id="cd08566">
    <property type="entry name" value="GDPD_AtGDE_like"/>
    <property type="match status" value="1"/>
</dbReference>
<feature type="domain" description="GP-PDE" evidence="2">
    <location>
        <begin position="57"/>
        <end position="298"/>
    </location>
</feature>
<proteinExistence type="predicted"/>
<dbReference type="PANTHER" id="PTHR46320:SF1">
    <property type="entry name" value="GLYCEROPHOSPHODIESTER PHOSPHODIESTERASE 1"/>
    <property type="match status" value="1"/>
</dbReference>
<dbReference type="GO" id="GO:0006644">
    <property type="term" value="P:phospholipid metabolic process"/>
    <property type="evidence" value="ECO:0007669"/>
    <property type="project" value="TreeGrafter"/>
</dbReference>
<dbReference type="GO" id="GO:0006580">
    <property type="term" value="P:ethanolamine metabolic process"/>
    <property type="evidence" value="ECO:0007669"/>
    <property type="project" value="TreeGrafter"/>
</dbReference>
<accession>A0A150XI68</accession>